<accession>A0A915D1G0</accession>
<name>A0A915D1G0_9BILA</name>
<keyword evidence="1" id="KW-1185">Reference proteome</keyword>
<protein>
    <submittedName>
        <fullName evidence="2">Uncharacterized protein</fullName>
    </submittedName>
</protein>
<dbReference type="Proteomes" id="UP000887574">
    <property type="component" value="Unplaced"/>
</dbReference>
<dbReference type="WBParaSite" id="jg14447">
    <property type="protein sequence ID" value="jg14447"/>
    <property type="gene ID" value="jg14447"/>
</dbReference>
<evidence type="ECO:0000313" key="2">
    <source>
        <dbReference type="WBParaSite" id="jg14447"/>
    </source>
</evidence>
<evidence type="ECO:0000313" key="1">
    <source>
        <dbReference type="Proteomes" id="UP000887574"/>
    </source>
</evidence>
<dbReference type="AlphaFoldDB" id="A0A915D1G0"/>
<reference evidence="2" key="1">
    <citation type="submission" date="2022-11" db="UniProtKB">
        <authorList>
            <consortium name="WormBaseParasite"/>
        </authorList>
    </citation>
    <scope>IDENTIFICATION</scope>
</reference>
<sequence>MFQYNILATIVHSYSIVDGPSWQSQYPETRYINSHEANYIRAKLLQAMIKSVEPQANEIEDNYVDRNELKPMLARQKISSAISKNELDKITNAMRNRLFGFK</sequence>
<organism evidence="1 2">
    <name type="scientific">Ditylenchus dipsaci</name>
    <dbReference type="NCBI Taxonomy" id="166011"/>
    <lineage>
        <taxon>Eukaryota</taxon>
        <taxon>Metazoa</taxon>
        <taxon>Ecdysozoa</taxon>
        <taxon>Nematoda</taxon>
        <taxon>Chromadorea</taxon>
        <taxon>Rhabditida</taxon>
        <taxon>Tylenchina</taxon>
        <taxon>Tylenchomorpha</taxon>
        <taxon>Sphaerularioidea</taxon>
        <taxon>Anguinidae</taxon>
        <taxon>Anguininae</taxon>
        <taxon>Ditylenchus</taxon>
    </lineage>
</organism>
<proteinExistence type="predicted"/>